<feature type="compositionally biased region" description="Basic and acidic residues" evidence="1">
    <location>
        <begin position="19"/>
        <end position="31"/>
    </location>
</feature>
<feature type="compositionally biased region" description="Low complexity" evidence="1">
    <location>
        <begin position="32"/>
        <end position="48"/>
    </location>
</feature>
<dbReference type="HOGENOM" id="CLU_1518192_0_0_1"/>
<reference evidence="3" key="1">
    <citation type="journal article" date="2011" name="Proc. Natl. Acad. Sci. U.S.A.">
        <title>Obligate biotrophy features unraveled by the genomic analysis of rust fungi.</title>
        <authorList>
            <person name="Duplessis S."/>
            <person name="Cuomo C.A."/>
            <person name="Lin Y.-C."/>
            <person name="Aerts A."/>
            <person name="Tisserant E."/>
            <person name="Veneault-Fourrey C."/>
            <person name="Joly D.L."/>
            <person name="Hacquard S."/>
            <person name="Amselem J."/>
            <person name="Cantarel B.L."/>
            <person name="Chiu R."/>
            <person name="Coutinho P.M."/>
            <person name="Feau N."/>
            <person name="Field M."/>
            <person name="Frey P."/>
            <person name="Gelhaye E."/>
            <person name="Goldberg J."/>
            <person name="Grabherr M.G."/>
            <person name="Kodira C.D."/>
            <person name="Kohler A."/>
            <person name="Kuees U."/>
            <person name="Lindquist E.A."/>
            <person name="Lucas S.M."/>
            <person name="Mago R."/>
            <person name="Mauceli E."/>
            <person name="Morin E."/>
            <person name="Murat C."/>
            <person name="Pangilinan J.L."/>
            <person name="Park R."/>
            <person name="Pearson M."/>
            <person name="Quesneville H."/>
            <person name="Rouhier N."/>
            <person name="Sakthikumar S."/>
            <person name="Salamov A.A."/>
            <person name="Schmutz J."/>
            <person name="Selles B."/>
            <person name="Shapiro H."/>
            <person name="Tanguay P."/>
            <person name="Tuskan G.A."/>
            <person name="Henrissat B."/>
            <person name="Van de Peer Y."/>
            <person name="Rouze P."/>
            <person name="Ellis J.G."/>
            <person name="Dodds P.N."/>
            <person name="Schein J.E."/>
            <person name="Zhong S."/>
            <person name="Hamelin R.C."/>
            <person name="Grigoriev I.V."/>
            <person name="Szabo L.J."/>
            <person name="Martin F."/>
        </authorList>
    </citation>
    <scope>NUCLEOTIDE SEQUENCE [LARGE SCALE GENOMIC DNA]</scope>
    <source>
        <strain evidence="3">98AG31 / pathotype 3-4-7</strain>
    </source>
</reference>
<dbReference type="GeneID" id="18936260"/>
<feature type="region of interest" description="Disordered" evidence="1">
    <location>
        <begin position="19"/>
        <end position="114"/>
    </location>
</feature>
<keyword evidence="3" id="KW-1185">Reference proteome</keyword>
<dbReference type="EMBL" id="GL883093">
    <property type="protein sequence ID" value="EGG11095.1"/>
    <property type="molecule type" value="Genomic_DNA"/>
</dbReference>
<organism evidence="3">
    <name type="scientific">Melampsora larici-populina (strain 98AG31 / pathotype 3-4-7)</name>
    <name type="common">Poplar leaf rust fungus</name>
    <dbReference type="NCBI Taxonomy" id="747676"/>
    <lineage>
        <taxon>Eukaryota</taxon>
        <taxon>Fungi</taxon>
        <taxon>Dikarya</taxon>
        <taxon>Basidiomycota</taxon>
        <taxon>Pucciniomycotina</taxon>
        <taxon>Pucciniomycetes</taxon>
        <taxon>Pucciniales</taxon>
        <taxon>Melampsoraceae</taxon>
        <taxon>Melampsora</taxon>
    </lineage>
</organism>
<dbReference type="KEGG" id="mlr:MELLADRAFT_92473"/>
<sequence length="177" mass="19597">MIQAAKLAEEAKLAKFLKEKAQAEERSKRAESQSPQVGQPSQSGQPPLVGQPPPQGDNSSQPVPRFTITTGTLALNEENYLKSSKSTEKGDKEDSSSNSEGSDGDKVQEGKGEKEVGRSIVLSGWKRCFRWRGPIDIDQEKFCLSPKLQLFCCSMVKVADLHLFYQWDQLRDNPVVA</sequence>
<gene>
    <name evidence="2" type="ORF">MELLADRAFT_92473</name>
</gene>
<proteinExistence type="predicted"/>
<dbReference type="RefSeq" id="XP_007405697.1">
    <property type="nucleotide sequence ID" value="XM_007405635.1"/>
</dbReference>
<name>F4R8K7_MELLP</name>
<dbReference type="AlphaFoldDB" id="F4R8K7"/>
<feature type="compositionally biased region" description="Polar residues" evidence="1">
    <location>
        <begin position="57"/>
        <end position="73"/>
    </location>
</feature>
<dbReference type="Proteomes" id="UP000001072">
    <property type="component" value="Unassembled WGS sequence"/>
</dbReference>
<protein>
    <submittedName>
        <fullName evidence="2">Uncharacterized protein</fullName>
    </submittedName>
</protein>
<dbReference type="InParanoid" id="F4R8K7"/>
<evidence type="ECO:0000313" key="2">
    <source>
        <dbReference type="EMBL" id="EGG11095.1"/>
    </source>
</evidence>
<feature type="compositionally biased region" description="Basic and acidic residues" evidence="1">
    <location>
        <begin position="85"/>
        <end position="95"/>
    </location>
</feature>
<evidence type="ECO:0000256" key="1">
    <source>
        <dbReference type="SAM" id="MobiDB-lite"/>
    </source>
</evidence>
<accession>F4R8K7</accession>
<dbReference type="VEuPathDB" id="FungiDB:MELLADRAFT_92473"/>
<feature type="compositionally biased region" description="Basic and acidic residues" evidence="1">
    <location>
        <begin position="103"/>
        <end position="114"/>
    </location>
</feature>
<evidence type="ECO:0000313" key="3">
    <source>
        <dbReference type="Proteomes" id="UP000001072"/>
    </source>
</evidence>